<keyword evidence="3 9" id="KW-0418">Kinase</keyword>
<keyword evidence="7" id="KW-1133">Transmembrane helix</keyword>
<feature type="domain" description="Protein kinase" evidence="8">
    <location>
        <begin position="386"/>
        <end position="652"/>
    </location>
</feature>
<dbReference type="PROSITE" id="PS00108">
    <property type="entry name" value="PROTEIN_KINASE_ST"/>
    <property type="match status" value="1"/>
</dbReference>
<dbReference type="PROSITE" id="PS00107">
    <property type="entry name" value="PROTEIN_KINASE_ATP"/>
    <property type="match status" value="1"/>
</dbReference>
<evidence type="ECO:0000259" key="8">
    <source>
        <dbReference type="PROSITE" id="PS50011"/>
    </source>
</evidence>
<dbReference type="Gene3D" id="3.30.200.20">
    <property type="entry name" value="Phosphorylase Kinase, domain 1"/>
    <property type="match status" value="1"/>
</dbReference>
<evidence type="ECO:0000256" key="4">
    <source>
        <dbReference type="ARBA" id="ARBA00022840"/>
    </source>
</evidence>
<dbReference type="RefSeq" id="WP_146972025.1">
    <property type="nucleotide sequence ID" value="NZ_VOSL01000002.1"/>
</dbReference>
<organism evidence="9 10">
    <name type="scientific">Lujinxingia vulgaris</name>
    <dbReference type="NCBI Taxonomy" id="2600176"/>
    <lineage>
        <taxon>Bacteria</taxon>
        <taxon>Deltaproteobacteria</taxon>
        <taxon>Bradymonadales</taxon>
        <taxon>Lujinxingiaceae</taxon>
        <taxon>Lujinxingia</taxon>
    </lineage>
</organism>
<feature type="transmembrane region" description="Helical" evidence="7">
    <location>
        <begin position="20"/>
        <end position="44"/>
    </location>
</feature>
<evidence type="ECO:0000256" key="1">
    <source>
        <dbReference type="ARBA" id="ARBA00022679"/>
    </source>
</evidence>
<dbReference type="PANTHER" id="PTHR43289">
    <property type="entry name" value="MITOGEN-ACTIVATED PROTEIN KINASE KINASE KINASE 20-RELATED"/>
    <property type="match status" value="1"/>
</dbReference>
<proteinExistence type="predicted"/>
<feature type="binding site" evidence="5">
    <location>
        <position position="415"/>
    </location>
    <ligand>
        <name>ATP</name>
        <dbReference type="ChEBI" id="CHEBI:30616"/>
    </ligand>
</feature>
<keyword evidence="1" id="KW-0808">Transferase</keyword>
<evidence type="ECO:0000313" key="9">
    <source>
        <dbReference type="EMBL" id="TXD44532.1"/>
    </source>
</evidence>
<comment type="caution">
    <text evidence="9">The sequence shown here is derived from an EMBL/GenBank/DDBJ whole genome shotgun (WGS) entry which is preliminary data.</text>
</comment>
<sequence length="724" mass="79917">MSRLEDIGVGKRDTTLRHQLVRNLVLLTLLTAGAVALVFLIGSYRAVEELSEQAIDQAVERADAELDRFFVPVSTQLKVLADWGASGELSLNEEDVEAMNARLMPVLSRLDQVTSVIYADAEGREYLLLEQGEGWVNRLVDRGRRGDVVRWVRRDADGKVVERWEEQSDYETRKRPWYIGAMSAGVRQVHWTEPYTFFTTKDPGITASTRFEAPDGGAQVVALDVLLSDVSAFSTGIRPTERGYVAVLAGDETVMGLPARGRYEAEEAIRADVLKSISELGLWELQEALTRWREGGSGQGLVEVRASGERYWTGFRAVALGQRDLTIATVVPRADFTGVIERQRNVTLGLTLLALGLAVLVGVRTSRSYRRRFEQVIDAAQRLGQYTLETKIGEGGMGTVYRARHAMLQRPTAVKLLKGELYDRESVRRFEREVQLTCKLTHPNTITIYDYGRTTEGVFYYAMELLGGVTLLELINFCGPLDEGRTIYLLRQVCGALAEAHEAGLIHRDIKPGNIVVGDRGGLGDFVKVLDFGLVKDIHAPREVQLTGQDILQGSPGFMAPEVILGQGADDVRVDIFALGAVAYVLLTGQHPYEDSSAVKVMLKQINEDPPRPSEVLGRAIDQDLEELVMLCLSRKAAERPATMKALGEALEACAASERWDAAQAKAWWERHGAKLVPAAEAVDSKPDDDVGELAMQVTLEVKPPRGLEKRAGRSGAETPPEHV</sequence>
<dbReference type="SUPFAM" id="SSF56112">
    <property type="entry name" value="Protein kinase-like (PK-like)"/>
    <property type="match status" value="1"/>
</dbReference>
<evidence type="ECO:0000256" key="2">
    <source>
        <dbReference type="ARBA" id="ARBA00022741"/>
    </source>
</evidence>
<dbReference type="CDD" id="cd14014">
    <property type="entry name" value="STKc_PknB_like"/>
    <property type="match status" value="1"/>
</dbReference>
<dbReference type="Pfam" id="PF00069">
    <property type="entry name" value="Pkinase"/>
    <property type="match status" value="1"/>
</dbReference>
<evidence type="ECO:0000256" key="7">
    <source>
        <dbReference type="SAM" id="Phobius"/>
    </source>
</evidence>
<dbReference type="GO" id="GO:0004674">
    <property type="term" value="F:protein serine/threonine kinase activity"/>
    <property type="evidence" value="ECO:0007669"/>
    <property type="project" value="TreeGrafter"/>
</dbReference>
<dbReference type="PANTHER" id="PTHR43289:SF6">
    <property type="entry name" value="SERINE_THREONINE-PROTEIN KINASE NEKL-3"/>
    <property type="match status" value="1"/>
</dbReference>
<dbReference type="CDD" id="cd18773">
    <property type="entry name" value="PDC1_HK_sensor"/>
    <property type="match status" value="1"/>
</dbReference>
<dbReference type="InterPro" id="IPR017441">
    <property type="entry name" value="Protein_kinase_ATP_BS"/>
</dbReference>
<keyword evidence="7" id="KW-0472">Membrane</keyword>
<protein>
    <submittedName>
        <fullName evidence="9">Protein kinase</fullName>
    </submittedName>
</protein>
<evidence type="ECO:0000313" key="10">
    <source>
        <dbReference type="Proteomes" id="UP000321046"/>
    </source>
</evidence>
<dbReference type="EMBL" id="VOSL01000002">
    <property type="protein sequence ID" value="TXD44532.1"/>
    <property type="molecule type" value="Genomic_DNA"/>
</dbReference>
<dbReference type="InterPro" id="IPR011009">
    <property type="entry name" value="Kinase-like_dom_sf"/>
</dbReference>
<accession>A0A5C6XFX9</accession>
<feature type="region of interest" description="Disordered" evidence="6">
    <location>
        <begin position="703"/>
        <end position="724"/>
    </location>
</feature>
<evidence type="ECO:0000256" key="6">
    <source>
        <dbReference type="SAM" id="MobiDB-lite"/>
    </source>
</evidence>
<evidence type="ECO:0000256" key="3">
    <source>
        <dbReference type="ARBA" id="ARBA00022777"/>
    </source>
</evidence>
<dbReference type="Gene3D" id="1.10.510.10">
    <property type="entry name" value="Transferase(Phosphotransferase) domain 1"/>
    <property type="match status" value="1"/>
</dbReference>
<keyword evidence="2 5" id="KW-0547">Nucleotide-binding</keyword>
<reference evidence="9 10" key="1">
    <citation type="submission" date="2019-08" db="EMBL/GenBank/DDBJ databases">
        <title>Bradymonadales sp. TMQ2.</title>
        <authorList>
            <person name="Liang Q."/>
        </authorList>
    </citation>
    <scope>NUCLEOTIDE SEQUENCE [LARGE SCALE GENOMIC DNA]</scope>
    <source>
        <strain evidence="9 10">TMQ2</strain>
    </source>
</reference>
<dbReference type="InterPro" id="IPR000719">
    <property type="entry name" value="Prot_kinase_dom"/>
</dbReference>
<dbReference type="SMART" id="SM00220">
    <property type="entry name" value="S_TKc"/>
    <property type="match status" value="1"/>
</dbReference>
<dbReference type="Proteomes" id="UP000321046">
    <property type="component" value="Unassembled WGS sequence"/>
</dbReference>
<gene>
    <name evidence="9" type="ORF">FRC96_00170</name>
</gene>
<dbReference type="InterPro" id="IPR008271">
    <property type="entry name" value="Ser/Thr_kinase_AS"/>
</dbReference>
<dbReference type="PROSITE" id="PS50011">
    <property type="entry name" value="PROTEIN_KINASE_DOM"/>
    <property type="match status" value="1"/>
</dbReference>
<evidence type="ECO:0000256" key="5">
    <source>
        <dbReference type="PROSITE-ProRule" id="PRU10141"/>
    </source>
</evidence>
<keyword evidence="7" id="KW-0812">Transmembrane</keyword>
<dbReference type="Gene3D" id="3.30.450.20">
    <property type="entry name" value="PAS domain"/>
    <property type="match status" value="1"/>
</dbReference>
<keyword evidence="4 5" id="KW-0067">ATP-binding</keyword>
<dbReference type="AlphaFoldDB" id="A0A5C6XFX9"/>
<feature type="compositionally biased region" description="Basic and acidic residues" evidence="6">
    <location>
        <begin position="703"/>
        <end position="712"/>
    </location>
</feature>
<dbReference type="GO" id="GO:0005524">
    <property type="term" value="F:ATP binding"/>
    <property type="evidence" value="ECO:0007669"/>
    <property type="project" value="UniProtKB-UniRule"/>
</dbReference>
<dbReference type="OrthoDB" id="9801841at2"/>
<name>A0A5C6XFX9_9DELT</name>